<organism evidence="13 14">
    <name type="scientific">Desulfobulbus oralis</name>
    <dbReference type="NCBI Taxonomy" id="1986146"/>
    <lineage>
        <taxon>Bacteria</taxon>
        <taxon>Pseudomonadati</taxon>
        <taxon>Thermodesulfobacteriota</taxon>
        <taxon>Desulfobulbia</taxon>
        <taxon>Desulfobulbales</taxon>
        <taxon>Desulfobulbaceae</taxon>
        <taxon>Desulfobulbus</taxon>
    </lineage>
</organism>
<dbReference type="Pfam" id="PF03989">
    <property type="entry name" value="DNA_gyraseA_C"/>
    <property type="match status" value="6"/>
</dbReference>
<dbReference type="Gene3D" id="3.90.199.10">
    <property type="entry name" value="Topoisomerase II, domain 5"/>
    <property type="match status" value="1"/>
</dbReference>
<comment type="catalytic activity">
    <reaction evidence="1 9 10">
        <text>ATP-dependent breakage, passage and rejoining of double-stranded DNA.</text>
        <dbReference type="EC" id="5.6.2.2"/>
    </reaction>
</comment>
<dbReference type="SMART" id="SM00434">
    <property type="entry name" value="TOP4c"/>
    <property type="match status" value="1"/>
</dbReference>
<dbReference type="GO" id="GO:0009330">
    <property type="term" value="C:DNA topoisomerase type II (double strand cut, ATP-hydrolyzing) complex"/>
    <property type="evidence" value="ECO:0007669"/>
    <property type="project" value="TreeGrafter"/>
</dbReference>
<evidence type="ECO:0000256" key="11">
    <source>
        <dbReference type="SAM" id="MobiDB-lite"/>
    </source>
</evidence>
<comment type="subcellular location">
    <subcellularLocation>
        <location evidence="9">Cytoplasm</location>
    </subcellularLocation>
</comment>
<dbReference type="KEGG" id="deo:CAY53_03100"/>
<dbReference type="CDD" id="cd00187">
    <property type="entry name" value="TOP4c"/>
    <property type="match status" value="1"/>
</dbReference>
<proteinExistence type="inferred from homology"/>
<dbReference type="InterPro" id="IPR050220">
    <property type="entry name" value="Type_II_DNA_Topoisomerases"/>
</dbReference>
<dbReference type="PROSITE" id="PS52040">
    <property type="entry name" value="TOPO_IIA"/>
    <property type="match status" value="1"/>
</dbReference>
<dbReference type="InterPro" id="IPR005743">
    <property type="entry name" value="GyrA"/>
</dbReference>
<keyword evidence="4 9" id="KW-0547">Nucleotide-binding</keyword>
<dbReference type="NCBIfam" id="NF004043">
    <property type="entry name" value="PRK05560.1"/>
    <property type="match status" value="1"/>
</dbReference>
<evidence type="ECO:0000256" key="7">
    <source>
        <dbReference type="ARBA" id="ARBA00023125"/>
    </source>
</evidence>
<dbReference type="SUPFAM" id="SSF101904">
    <property type="entry name" value="GyrA/ParC C-terminal domain-like"/>
    <property type="match status" value="1"/>
</dbReference>
<dbReference type="PANTHER" id="PTHR43493">
    <property type="entry name" value="DNA GYRASE/TOPOISOMERASE SUBUNIT A"/>
    <property type="match status" value="1"/>
</dbReference>
<comment type="similarity">
    <text evidence="2 9">Belongs to the type II topoisomerase GyrA/ParC subunit family.</text>
</comment>
<dbReference type="AlphaFoldDB" id="A0A2L1GLP1"/>
<dbReference type="EC" id="5.6.2.2" evidence="9"/>
<evidence type="ECO:0000256" key="2">
    <source>
        <dbReference type="ARBA" id="ARBA00008263"/>
    </source>
</evidence>
<dbReference type="Gene3D" id="2.120.10.90">
    <property type="entry name" value="DNA gyrase/topoisomerase IV, subunit A, C-terminal"/>
    <property type="match status" value="1"/>
</dbReference>
<keyword evidence="6 9" id="KW-0799">Topoisomerase</keyword>
<dbReference type="InterPro" id="IPR013760">
    <property type="entry name" value="Topo_IIA-like_dom_sf"/>
</dbReference>
<keyword evidence="7 9" id="KW-0238">DNA-binding</keyword>
<keyword evidence="3 9" id="KW-0963">Cytoplasm</keyword>
<dbReference type="InterPro" id="IPR013758">
    <property type="entry name" value="Topo_IIA_A/C_ab"/>
</dbReference>
<keyword evidence="8 9" id="KW-0413">Isomerase</keyword>
<feature type="domain" description="Topo IIA-type catalytic" evidence="12">
    <location>
        <begin position="39"/>
        <end position="502"/>
    </location>
</feature>
<evidence type="ECO:0000256" key="4">
    <source>
        <dbReference type="ARBA" id="ARBA00022741"/>
    </source>
</evidence>
<evidence type="ECO:0000259" key="12">
    <source>
        <dbReference type="PROSITE" id="PS52040"/>
    </source>
</evidence>
<dbReference type="NCBIfam" id="TIGR01063">
    <property type="entry name" value="gyrA"/>
    <property type="match status" value="1"/>
</dbReference>
<dbReference type="NCBIfam" id="NF004044">
    <property type="entry name" value="PRK05561.1"/>
    <property type="match status" value="1"/>
</dbReference>
<evidence type="ECO:0000313" key="13">
    <source>
        <dbReference type="EMBL" id="AVD70595.1"/>
    </source>
</evidence>
<dbReference type="FunFam" id="3.30.1360.40:FF:000002">
    <property type="entry name" value="DNA gyrase subunit A"/>
    <property type="match status" value="1"/>
</dbReference>
<evidence type="ECO:0000256" key="10">
    <source>
        <dbReference type="PROSITE-ProRule" id="PRU01384"/>
    </source>
</evidence>
<dbReference type="HAMAP" id="MF_01897">
    <property type="entry name" value="GyrA"/>
    <property type="match status" value="1"/>
</dbReference>
<dbReference type="GO" id="GO:0006261">
    <property type="term" value="P:DNA-templated DNA replication"/>
    <property type="evidence" value="ECO:0007669"/>
    <property type="project" value="UniProtKB-UniRule"/>
</dbReference>
<dbReference type="RefSeq" id="WP_104935889.1">
    <property type="nucleotide sequence ID" value="NZ_CP021255.1"/>
</dbReference>
<evidence type="ECO:0000256" key="6">
    <source>
        <dbReference type="ARBA" id="ARBA00023029"/>
    </source>
</evidence>
<protein>
    <recommendedName>
        <fullName evidence="9">DNA gyrase subunit A</fullName>
        <ecNumber evidence="9">5.6.2.2</ecNumber>
    </recommendedName>
</protein>
<dbReference type="GO" id="GO:0003677">
    <property type="term" value="F:DNA binding"/>
    <property type="evidence" value="ECO:0007669"/>
    <property type="project" value="UniProtKB-UniRule"/>
</dbReference>
<dbReference type="Pfam" id="PF00521">
    <property type="entry name" value="DNA_topoisoIV"/>
    <property type="match status" value="1"/>
</dbReference>
<dbReference type="GO" id="GO:0034335">
    <property type="term" value="F:DNA negative supercoiling activity"/>
    <property type="evidence" value="ECO:0007669"/>
    <property type="project" value="UniProtKB-ARBA"/>
</dbReference>
<dbReference type="GO" id="GO:0005694">
    <property type="term" value="C:chromosome"/>
    <property type="evidence" value="ECO:0007669"/>
    <property type="project" value="InterPro"/>
</dbReference>
<dbReference type="FunFam" id="1.10.268.10:FF:000001">
    <property type="entry name" value="DNA gyrase subunit A"/>
    <property type="match status" value="1"/>
</dbReference>
<dbReference type="Gene3D" id="1.10.268.10">
    <property type="entry name" value="Topoisomerase, domain 3"/>
    <property type="match status" value="1"/>
</dbReference>
<dbReference type="GO" id="GO:0005524">
    <property type="term" value="F:ATP binding"/>
    <property type="evidence" value="ECO:0007669"/>
    <property type="project" value="UniProtKB-UniRule"/>
</dbReference>
<sequence length="839" mass="93720">MSAEDLSAGQNPHQSVAIDKELQRSYLDYAMSVIIGRALPDVRDGLKPVHRRALFAMRELGNTYNRPYIKSARIVGDVIGKYHPHGDTAAYDTLVRLAQDFSMRYPLVDGQGNFGSMDGDPPAAMRYTEARMTKLDQELVSDLDKETVDFMPNYDNSLQEPSVLPSKIPNILINGSEGIAVGMATKIPPHNITETINALIALVDNPDITIYELMQHITGPDFPTGGIVCGRAGIREAYETGRGVVIIRSRTHIEQHGNDESIIITEIPYQQNKSLLVEKIAELIKEKRITSISEIRDESDRHGVRVVLELKKGELPEIVLNQLYKMTPLQKSFGIILLCIVGNKPEILNLKEVLQHFLEHRRTVVYRRTCYELRKAEERAHILEGLRIAITNLDEIVALIRSSSNPDEAKSRLMTRFSLTDIQAQTILDMKLQRLTSLEREKIIKDYEEILQKIKWYKEVLADGKLLLEIVREEFEKIKEDYGDERRTEIMDEPDEILPEDLIAPEKMVVTVSHGGYIKRNPLSLYRAQHRGGKGIKGMGTLEDDFVCSLYTASSLDTFLFFTNRGRVFWRKVYELPQASRAALGRAIVNLLELGEGEKVAAILPVADLASMDDSLTVLTITKKGQVKKTSISEYKRPLRKGKVGLTIREEDEILTAAITSGHDDILLVTKNGQSIRFHEDDVRTMGRMASGVKGINLMADDEVVGAAIINSDASILTVTENGYGKRTAESEYPVQSRGGKGVLAIKTSERNGKVVGVLTVHDEDQVMIIANSGQIIRMPMNSLRLIGRNTQGVRLINLAKDELVTDMSMLAREEGVDDSEEEGMGSDRSADSDSPDEA</sequence>
<feature type="region of interest" description="Disordered" evidence="11">
    <location>
        <begin position="811"/>
        <end position="839"/>
    </location>
</feature>
<dbReference type="SUPFAM" id="SSF56719">
    <property type="entry name" value="Type II DNA topoisomerase"/>
    <property type="match status" value="1"/>
</dbReference>
<gene>
    <name evidence="9" type="primary">gyrA</name>
    <name evidence="13" type="ORF">CAY53_03100</name>
</gene>
<evidence type="ECO:0000313" key="14">
    <source>
        <dbReference type="Proteomes" id="UP000239867"/>
    </source>
</evidence>
<dbReference type="InterPro" id="IPR006691">
    <property type="entry name" value="GyrA/parC_rep"/>
</dbReference>
<dbReference type="FunFam" id="3.90.199.10:FF:000001">
    <property type="entry name" value="DNA gyrase subunit A"/>
    <property type="match status" value="1"/>
</dbReference>
<dbReference type="InterPro" id="IPR013757">
    <property type="entry name" value="Topo_IIA_A_a_sf"/>
</dbReference>
<comment type="miscellaneous">
    <text evidence="9">Few gyrases are as efficient as E.coli at forming negative supercoils. Not all organisms have 2 type II topoisomerases; in organisms with a single type II topoisomerase this enzyme also has to decatenate newly replicated chromosomes.</text>
</comment>
<feature type="compositionally biased region" description="Acidic residues" evidence="11">
    <location>
        <begin position="816"/>
        <end position="825"/>
    </location>
</feature>
<reference evidence="13 14" key="1">
    <citation type="journal article" date="2018" name="MBio">
        <title>Insights into the evolution of host association through the isolation and characterization of a novel human periodontal pathobiont, Desulfobulbus oralis.</title>
        <authorList>
            <person name="Cross K.L."/>
            <person name="Chirania P."/>
            <person name="Xiong W."/>
            <person name="Beall C.J."/>
            <person name="Elkins J.G."/>
            <person name="Giannone R.J."/>
            <person name="Griffen A.L."/>
            <person name="Guss A.M."/>
            <person name="Hettich R.L."/>
            <person name="Joshi S.S."/>
            <person name="Mokrzan E.M."/>
            <person name="Martin R.K."/>
            <person name="Zhulin I.B."/>
            <person name="Leys E.J."/>
            <person name="Podar M."/>
        </authorList>
    </citation>
    <scope>NUCLEOTIDE SEQUENCE [LARGE SCALE GENOMIC DNA]</scope>
    <source>
        <strain evidence="13 14">ORNL</strain>
    </source>
</reference>
<accession>A0A2L1GLP1</accession>
<dbReference type="FunFam" id="2.120.10.90:FF:000004">
    <property type="entry name" value="DNA gyrase subunit A"/>
    <property type="match status" value="1"/>
</dbReference>
<dbReference type="GO" id="GO:0006265">
    <property type="term" value="P:DNA topological change"/>
    <property type="evidence" value="ECO:0007669"/>
    <property type="project" value="UniProtKB-UniRule"/>
</dbReference>
<evidence type="ECO:0000256" key="5">
    <source>
        <dbReference type="ARBA" id="ARBA00022840"/>
    </source>
</evidence>
<dbReference type="Proteomes" id="UP000239867">
    <property type="component" value="Chromosome"/>
</dbReference>
<dbReference type="EMBL" id="CP021255">
    <property type="protein sequence ID" value="AVD70595.1"/>
    <property type="molecule type" value="Genomic_DNA"/>
</dbReference>
<dbReference type="InterPro" id="IPR035516">
    <property type="entry name" value="Gyrase/topoIV_suA_C"/>
</dbReference>
<keyword evidence="5 9" id="KW-0067">ATP-binding</keyword>
<evidence type="ECO:0000256" key="3">
    <source>
        <dbReference type="ARBA" id="ARBA00022490"/>
    </source>
</evidence>
<evidence type="ECO:0000256" key="9">
    <source>
        <dbReference type="HAMAP-Rule" id="MF_01897"/>
    </source>
</evidence>
<dbReference type="Gene3D" id="3.30.1360.40">
    <property type="match status" value="1"/>
</dbReference>
<comment type="function">
    <text evidence="9">A type II topoisomerase that negatively supercoils closed circular double-stranded (ds) DNA in an ATP-dependent manner to modulate DNA topology and maintain chromosomes in an underwound state. Negative supercoiling favors strand separation, and DNA replication, transcription, recombination and repair, all of which involve strand separation. Also able to catalyze the interconversion of other topological isomers of dsDNA rings, including catenanes and knotted rings. Type II topoisomerases break and join 2 DNA strands simultaneously in an ATP-dependent manner.</text>
</comment>
<comment type="subunit">
    <text evidence="9">Heterotetramer, composed of two GyrA and two GyrB chains. In the heterotetramer, GyrA contains the active site tyrosine that forms a transient covalent intermediate with DNA, while GyrB binds cofactors and catalyzes ATP hydrolysis.</text>
</comment>
<evidence type="ECO:0000256" key="8">
    <source>
        <dbReference type="ARBA" id="ARBA00023235"/>
    </source>
</evidence>
<feature type="short sequence motif" description="GyrA-box" evidence="9">
    <location>
        <begin position="529"/>
        <end position="535"/>
    </location>
</feature>
<evidence type="ECO:0000256" key="1">
    <source>
        <dbReference type="ARBA" id="ARBA00000185"/>
    </source>
</evidence>
<keyword evidence="14" id="KW-1185">Reference proteome</keyword>
<dbReference type="OrthoDB" id="9806486at2"/>
<dbReference type="PANTHER" id="PTHR43493:SF5">
    <property type="entry name" value="DNA GYRASE SUBUNIT A, CHLOROPLASTIC_MITOCHONDRIAL"/>
    <property type="match status" value="1"/>
</dbReference>
<feature type="active site" description="O-(5'-phospho-DNA)-tyrosine intermediate" evidence="9 10">
    <location>
        <position position="127"/>
    </location>
</feature>
<name>A0A2L1GLP1_9BACT</name>
<dbReference type="GO" id="GO:0005737">
    <property type="term" value="C:cytoplasm"/>
    <property type="evidence" value="ECO:0007669"/>
    <property type="project" value="UniProtKB-SubCell"/>
</dbReference>
<dbReference type="InterPro" id="IPR002205">
    <property type="entry name" value="Topo_IIA_dom_A"/>
</dbReference>